<dbReference type="PANTHER" id="PTHR45588:SF1">
    <property type="entry name" value="WW DOMAIN-CONTAINING PROTEIN"/>
    <property type="match status" value="1"/>
</dbReference>
<proteinExistence type="predicted"/>
<feature type="chain" id="PRO_5020792237" evidence="2">
    <location>
        <begin position="27"/>
        <end position="562"/>
    </location>
</feature>
<keyword evidence="2" id="KW-0732">Signal</keyword>
<protein>
    <submittedName>
        <fullName evidence="3">Tetratricopeptide repeat protein</fullName>
    </submittedName>
</protein>
<dbReference type="PROSITE" id="PS51257">
    <property type="entry name" value="PROKAR_LIPOPROTEIN"/>
    <property type="match status" value="1"/>
</dbReference>
<evidence type="ECO:0000313" key="4">
    <source>
        <dbReference type="Proteomes" id="UP000305848"/>
    </source>
</evidence>
<comment type="caution">
    <text evidence="3">The sequence shown here is derived from an EMBL/GenBank/DDBJ whole genome shotgun (WGS) entry which is preliminary data.</text>
</comment>
<dbReference type="PROSITE" id="PS50005">
    <property type="entry name" value="TPR"/>
    <property type="match status" value="1"/>
</dbReference>
<organism evidence="3 4">
    <name type="scientific">Ilyomonas limi</name>
    <dbReference type="NCBI Taxonomy" id="2575867"/>
    <lineage>
        <taxon>Bacteria</taxon>
        <taxon>Pseudomonadati</taxon>
        <taxon>Bacteroidota</taxon>
        <taxon>Chitinophagia</taxon>
        <taxon>Chitinophagales</taxon>
        <taxon>Chitinophagaceae</taxon>
        <taxon>Ilyomonas</taxon>
    </lineage>
</organism>
<feature type="signal peptide" evidence="2">
    <location>
        <begin position="1"/>
        <end position="26"/>
    </location>
</feature>
<feature type="repeat" description="TPR" evidence="1">
    <location>
        <begin position="478"/>
        <end position="511"/>
    </location>
</feature>
<evidence type="ECO:0000256" key="2">
    <source>
        <dbReference type="SAM" id="SignalP"/>
    </source>
</evidence>
<sequence length="562" mass="62756">MNSLPRKWLLFLLLAALLLACGGNNAKPSKKLIGQLHLKSGQLISCGPPDKEFGTLDFEMSCSDEVKTDFNTAVELLHSFEYDESEKVFAKIIEASPECAMAYWGVAMCSFHSLWEPPSEADLKKGTKALEIANAIARKSKRESDYINAAATYYKDWDKTDPDTRSIHFEKAMQQLYSQYPDDKEAAIFYALALNAAADPSDKAYTKQKKAGTILNALYTAEPNHPGIVHYIIHTYDYPGIAHLGLSAARRYAAVAPSSAHALHMPSHIFTRLGLWDDCIRSNIQSVAAAKCYAEATGIKGHWDEELHGIDYLVYAYLQKGDNIAASEQLKYLSTIHEVYPVNFKEAYTFAAVPARIALENKRWQEAAGLLLQPADFPWNKFPWQEAIIHFARLLGAAHSGDLSTALLELVKLNALYSTLQKQKDDYKSKQVAIQIKTGEAWLKFAAGKKSEALQLMQSAANMEDSTTKHPVTPGEVLPARELYADMLLQMKQYEKALQAYREVLQKSPNRFNSLYGAGVAAEKLSNMERAIYYYQQLATIACSTSNRPELIAAKLFLKQHS</sequence>
<gene>
    <name evidence="3" type="ORF">FC093_15090</name>
</gene>
<accession>A0A4U3L186</accession>
<keyword evidence="1" id="KW-0802">TPR repeat</keyword>
<dbReference type="Proteomes" id="UP000305848">
    <property type="component" value="Unassembled WGS sequence"/>
</dbReference>
<dbReference type="OrthoDB" id="9778494at2"/>
<dbReference type="Pfam" id="PF13432">
    <property type="entry name" value="TPR_16"/>
    <property type="match status" value="1"/>
</dbReference>
<name>A0A4U3L186_9BACT</name>
<evidence type="ECO:0000313" key="3">
    <source>
        <dbReference type="EMBL" id="TKK67207.1"/>
    </source>
</evidence>
<dbReference type="PANTHER" id="PTHR45588">
    <property type="entry name" value="TPR DOMAIN-CONTAINING PROTEIN"/>
    <property type="match status" value="1"/>
</dbReference>
<dbReference type="EMBL" id="SZQL01000012">
    <property type="protein sequence ID" value="TKK67207.1"/>
    <property type="molecule type" value="Genomic_DNA"/>
</dbReference>
<dbReference type="AlphaFoldDB" id="A0A4U3L186"/>
<dbReference type="InterPro" id="IPR019734">
    <property type="entry name" value="TPR_rpt"/>
</dbReference>
<keyword evidence="4" id="KW-1185">Reference proteome</keyword>
<evidence type="ECO:0000256" key="1">
    <source>
        <dbReference type="PROSITE-ProRule" id="PRU00339"/>
    </source>
</evidence>
<dbReference type="Gene3D" id="1.25.40.10">
    <property type="entry name" value="Tetratricopeptide repeat domain"/>
    <property type="match status" value="2"/>
</dbReference>
<dbReference type="InterPro" id="IPR011990">
    <property type="entry name" value="TPR-like_helical_dom_sf"/>
</dbReference>
<dbReference type="RefSeq" id="WP_137262637.1">
    <property type="nucleotide sequence ID" value="NZ_SZQL01000012.1"/>
</dbReference>
<reference evidence="3 4" key="1">
    <citation type="submission" date="2019-05" db="EMBL/GenBank/DDBJ databases">
        <title>Panacibacter sp. strain 17mud1-8 Genome sequencing and assembly.</title>
        <authorList>
            <person name="Chhetri G."/>
        </authorList>
    </citation>
    <scope>NUCLEOTIDE SEQUENCE [LARGE SCALE GENOMIC DNA]</scope>
    <source>
        <strain evidence="3 4">17mud1-8</strain>
    </source>
</reference>
<dbReference type="SUPFAM" id="SSF48452">
    <property type="entry name" value="TPR-like"/>
    <property type="match status" value="1"/>
</dbReference>